<dbReference type="InterPro" id="IPR001680">
    <property type="entry name" value="WD40_rpt"/>
</dbReference>
<evidence type="ECO:0000313" key="5">
    <source>
        <dbReference type="Proteomes" id="UP000053237"/>
    </source>
</evidence>
<gene>
    <name evidence="4" type="ORF">BN9_003260</name>
</gene>
<proteinExistence type="predicted"/>
<dbReference type="EMBL" id="CAIX01000002">
    <property type="protein sequence ID" value="CCI39543.1"/>
    <property type="molecule type" value="Genomic_DNA"/>
</dbReference>
<dbReference type="PROSITE" id="PS50082">
    <property type="entry name" value="WD_REPEATS_2"/>
    <property type="match status" value="2"/>
</dbReference>
<dbReference type="InParanoid" id="A0A024FZ17"/>
<evidence type="ECO:0000313" key="4">
    <source>
        <dbReference type="EMBL" id="CCI39543.1"/>
    </source>
</evidence>
<dbReference type="Gene3D" id="2.130.10.10">
    <property type="entry name" value="YVTN repeat-like/Quinoprotein amine dehydrogenase"/>
    <property type="match status" value="1"/>
</dbReference>
<dbReference type="OrthoDB" id="10262475at2759"/>
<feature type="repeat" description="WD" evidence="3">
    <location>
        <begin position="88"/>
        <end position="129"/>
    </location>
</feature>
<evidence type="ECO:0000256" key="1">
    <source>
        <dbReference type="ARBA" id="ARBA00022574"/>
    </source>
</evidence>
<evidence type="ECO:0008006" key="6">
    <source>
        <dbReference type="Google" id="ProtNLM"/>
    </source>
</evidence>
<dbReference type="InterPro" id="IPR015943">
    <property type="entry name" value="WD40/YVTN_repeat-like_dom_sf"/>
</dbReference>
<sequence length="340" mass="37894">MDVEITAPPTDGITCVRYCPNSKKSLLLVSSWDSFLRLYDGANLHTQIELETALLSCCFGATDSEAFTGGLDGTLYRVDLSTRGRKSIGSHKGTIRHVHYTNDYHLLCTGGWDSMIQFYDVRNKDAFVSSTKCDGKVFGMDVRSHLAVVATSERKVSVYDLRQSKQPVETYESLLKYQTRCISIFPSLDGYVIGSIEGRVALDFFSDRQKEDSDEQKEETKATKKLSYAFKCHRTKIDQDQVLVYPVNAIAFHPVHETFATGGCDGVVNVWDGQSKKRIHQLSSYPTSIAAMDFNSDGSMLAIASSYTYEEGEKDHPSDAIFLHTVQEGEVRPKKKAVAA</sequence>
<comment type="caution">
    <text evidence="4">The sequence shown here is derived from an EMBL/GenBank/DDBJ whole genome shotgun (WGS) entry which is preliminary data.</text>
</comment>
<accession>A0A024FZ17</accession>
<dbReference type="SMART" id="SM00320">
    <property type="entry name" value="WD40"/>
    <property type="match status" value="4"/>
</dbReference>
<name>A0A024FZ17_9STRA</name>
<keyword evidence="5" id="KW-1185">Reference proteome</keyword>
<dbReference type="AlphaFoldDB" id="A0A024FZ17"/>
<organism evidence="4 5">
    <name type="scientific">Albugo candida</name>
    <dbReference type="NCBI Taxonomy" id="65357"/>
    <lineage>
        <taxon>Eukaryota</taxon>
        <taxon>Sar</taxon>
        <taxon>Stramenopiles</taxon>
        <taxon>Oomycota</taxon>
        <taxon>Peronosporomycetes</taxon>
        <taxon>Albuginales</taxon>
        <taxon>Albuginaceae</taxon>
        <taxon>Albugo</taxon>
    </lineage>
</organism>
<dbReference type="Proteomes" id="UP000053237">
    <property type="component" value="Unassembled WGS sequence"/>
</dbReference>
<evidence type="ECO:0000256" key="2">
    <source>
        <dbReference type="ARBA" id="ARBA00022737"/>
    </source>
</evidence>
<dbReference type="SUPFAM" id="SSF50978">
    <property type="entry name" value="WD40 repeat-like"/>
    <property type="match status" value="1"/>
</dbReference>
<evidence type="ECO:0000256" key="3">
    <source>
        <dbReference type="PROSITE-ProRule" id="PRU00221"/>
    </source>
</evidence>
<keyword evidence="1 3" id="KW-0853">WD repeat</keyword>
<dbReference type="STRING" id="65357.A0A024FZ17"/>
<dbReference type="Pfam" id="PF00400">
    <property type="entry name" value="WD40"/>
    <property type="match status" value="3"/>
</dbReference>
<reference evidence="4 5" key="1">
    <citation type="submission" date="2012-05" db="EMBL/GenBank/DDBJ databases">
        <title>Recombination and specialization in a pathogen metapopulation.</title>
        <authorList>
            <person name="Gardiner A."/>
            <person name="Kemen E."/>
            <person name="Schultz-Larsen T."/>
            <person name="MacLean D."/>
            <person name="Van Oosterhout C."/>
            <person name="Jones J.D.G."/>
        </authorList>
    </citation>
    <scope>NUCLEOTIDE SEQUENCE [LARGE SCALE GENOMIC DNA]</scope>
    <source>
        <strain evidence="4 5">Ac Nc2</strain>
    </source>
</reference>
<keyword evidence="2" id="KW-0677">Repeat</keyword>
<dbReference type="InterPro" id="IPR036322">
    <property type="entry name" value="WD40_repeat_dom_sf"/>
</dbReference>
<dbReference type="PANTHER" id="PTHR10971">
    <property type="entry name" value="MRNA EXPORT FACTOR AND BUB3"/>
    <property type="match status" value="1"/>
</dbReference>
<protein>
    <recommendedName>
        <fullName evidence="6">Anaphase-promoting complex subunit 4 WD40 domain-containing protein</fullName>
    </recommendedName>
</protein>
<feature type="repeat" description="WD" evidence="3">
    <location>
        <begin position="247"/>
        <end position="281"/>
    </location>
</feature>